<sequence>MNETKSRKQWTILFIE</sequence>
<gene>
    <name evidence="1" type="ORF">ACJIZ3_008059</name>
</gene>
<name>A0ABD3TA68_9LAMI</name>
<proteinExistence type="predicted"/>
<keyword evidence="2" id="KW-1185">Reference proteome</keyword>
<comment type="caution">
    <text evidence="1">The sequence shown here is derived from an EMBL/GenBank/DDBJ whole genome shotgun (WGS) entry which is preliminary data.</text>
</comment>
<evidence type="ECO:0000313" key="1">
    <source>
        <dbReference type="EMBL" id="KAL3833323.1"/>
    </source>
</evidence>
<reference evidence="1 2" key="1">
    <citation type="submission" date="2024-12" db="EMBL/GenBank/DDBJ databases">
        <title>The unique morphological basis and parallel evolutionary history of personate flowers in Penstemon.</title>
        <authorList>
            <person name="Depatie T.H."/>
            <person name="Wessinger C.A."/>
        </authorList>
    </citation>
    <scope>NUCLEOTIDE SEQUENCE [LARGE SCALE GENOMIC DNA]</scope>
    <source>
        <strain evidence="1">WTNN_2</strain>
        <tissue evidence="1">Leaf</tissue>
    </source>
</reference>
<dbReference type="Proteomes" id="UP001634393">
    <property type="component" value="Unassembled WGS sequence"/>
</dbReference>
<accession>A0ABD3TA68</accession>
<evidence type="ECO:0000313" key="2">
    <source>
        <dbReference type="Proteomes" id="UP001634393"/>
    </source>
</evidence>
<organism evidence="1 2">
    <name type="scientific">Penstemon smallii</name>
    <dbReference type="NCBI Taxonomy" id="265156"/>
    <lineage>
        <taxon>Eukaryota</taxon>
        <taxon>Viridiplantae</taxon>
        <taxon>Streptophyta</taxon>
        <taxon>Embryophyta</taxon>
        <taxon>Tracheophyta</taxon>
        <taxon>Spermatophyta</taxon>
        <taxon>Magnoliopsida</taxon>
        <taxon>eudicotyledons</taxon>
        <taxon>Gunneridae</taxon>
        <taxon>Pentapetalae</taxon>
        <taxon>asterids</taxon>
        <taxon>lamiids</taxon>
        <taxon>Lamiales</taxon>
        <taxon>Plantaginaceae</taxon>
        <taxon>Cheloneae</taxon>
        <taxon>Penstemon</taxon>
    </lineage>
</organism>
<dbReference type="EMBL" id="JBJXBP010000004">
    <property type="protein sequence ID" value="KAL3833323.1"/>
    <property type="molecule type" value="Genomic_DNA"/>
</dbReference>
<protein>
    <submittedName>
        <fullName evidence="1">Uncharacterized protein</fullName>
    </submittedName>
</protein>
<dbReference type="AlphaFoldDB" id="A0ABD3TA68"/>